<organism evidence="2 3">
    <name type="scientific">Thiohalorhabdus methylotrophus</name>
    <dbReference type="NCBI Taxonomy" id="3242694"/>
    <lineage>
        <taxon>Bacteria</taxon>
        <taxon>Pseudomonadati</taxon>
        <taxon>Pseudomonadota</taxon>
        <taxon>Gammaproteobacteria</taxon>
        <taxon>Thiohalorhabdales</taxon>
        <taxon>Thiohalorhabdaceae</taxon>
        <taxon>Thiohalorhabdus</taxon>
    </lineage>
</organism>
<accession>A0ABV4TPY2</accession>
<dbReference type="EMBL" id="JBGUAW010000001">
    <property type="protein sequence ID" value="MFA9459273.1"/>
    <property type="molecule type" value="Genomic_DNA"/>
</dbReference>
<gene>
    <name evidence="2" type="ORF">ACERLL_00345</name>
</gene>
<keyword evidence="3" id="KW-1185">Reference proteome</keyword>
<evidence type="ECO:0000256" key="1">
    <source>
        <dbReference type="SAM" id="MobiDB-lite"/>
    </source>
</evidence>
<evidence type="ECO:0000313" key="3">
    <source>
        <dbReference type="Proteomes" id="UP001575181"/>
    </source>
</evidence>
<reference evidence="2 3" key="1">
    <citation type="submission" date="2024-08" db="EMBL/GenBank/DDBJ databases">
        <title>Whole-genome sequencing of halo(alkali)philic microorganisms from hypersaline lakes.</title>
        <authorList>
            <person name="Sorokin D.Y."/>
            <person name="Merkel A.Y."/>
            <person name="Messina E."/>
            <person name="Yakimov M."/>
        </authorList>
    </citation>
    <scope>NUCLEOTIDE SEQUENCE [LARGE SCALE GENOMIC DNA]</scope>
    <source>
        <strain evidence="2 3">Cl-TMA</strain>
    </source>
</reference>
<comment type="caution">
    <text evidence="2">The sequence shown here is derived from an EMBL/GenBank/DDBJ whole genome shotgun (WGS) entry which is preliminary data.</text>
</comment>
<protein>
    <submittedName>
        <fullName evidence="2">Uncharacterized protein</fullName>
    </submittedName>
</protein>
<name>A0ABV4TPY2_9GAMM</name>
<evidence type="ECO:0000313" key="2">
    <source>
        <dbReference type="EMBL" id="MFA9459273.1"/>
    </source>
</evidence>
<dbReference type="RefSeq" id="WP_373654065.1">
    <property type="nucleotide sequence ID" value="NZ_JBGUAW010000001.1"/>
</dbReference>
<dbReference type="Proteomes" id="UP001575181">
    <property type="component" value="Unassembled WGS sequence"/>
</dbReference>
<proteinExistence type="predicted"/>
<sequence length="95" mass="10378">MVEQYRGPVNKPEPDATYFRIPGRREHEGMRMDGGGPVKAESFFMAETCNGEKGGIAGGILFPGQRLGKGLRISALRGRLCCPGKAEQPEKERSL</sequence>
<feature type="region of interest" description="Disordered" evidence="1">
    <location>
        <begin position="1"/>
        <end position="35"/>
    </location>
</feature>